<dbReference type="AlphaFoldDB" id="A0AA40DHQ3"/>
<feature type="compositionally biased region" description="Low complexity" evidence="1">
    <location>
        <begin position="31"/>
        <end position="43"/>
    </location>
</feature>
<gene>
    <name evidence="2" type="ORF">B0T26DRAFT_681603</name>
</gene>
<organism evidence="2 3">
    <name type="scientific">Lasiosphaeria miniovina</name>
    <dbReference type="NCBI Taxonomy" id="1954250"/>
    <lineage>
        <taxon>Eukaryota</taxon>
        <taxon>Fungi</taxon>
        <taxon>Dikarya</taxon>
        <taxon>Ascomycota</taxon>
        <taxon>Pezizomycotina</taxon>
        <taxon>Sordariomycetes</taxon>
        <taxon>Sordariomycetidae</taxon>
        <taxon>Sordariales</taxon>
        <taxon>Lasiosphaeriaceae</taxon>
        <taxon>Lasiosphaeria</taxon>
    </lineage>
</organism>
<protein>
    <submittedName>
        <fullName evidence="2">Uncharacterized protein</fullName>
    </submittedName>
</protein>
<feature type="region of interest" description="Disordered" evidence="1">
    <location>
        <begin position="123"/>
        <end position="168"/>
    </location>
</feature>
<comment type="caution">
    <text evidence="2">The sequence shown here is derived from an EMBL/GenBank/DDBJ whole genome shotgun (WGS) entry which is preliminary data.</text>
</comment>
<feature type="compositionally biased region" description="Polar residues" evidence="1">
    <location>
        <begin position="128"/>
        <end position="137"/>
    </location>
</feature>
<feature type="compositionally biased region" description="Polar residues" evidence="1">
    <location>
        <begin position="90"/>
        <end position="102"/>
    </location>
</feature>
<feature type="region of interest" description="Disordered" evidence="1">
    <location>
        <begin position="185"/>
        <end position="290"/>
    </location>
</feature>
<feature type="compositionally biased region" description="Basic and acidic residues" evidence="1">
    <location>
        <begin position="657"/>
        <end position="667"/>
    </location>
</feature>
<dbReference type="Proteomes" id="UP001172101">
    <property type="component" value="Unassembled WGS sequence"/>
</dbReference>
<feature type="compositionally biased region" description="Low complexity" evidence="1">
    <location>
        <begin position="268"/>
        <end position="279"/>
    </location>
</feature>
<accession>A0AA40DHQ3</accession>
<keyword evidence="3" id="KW-1185">Reference proteome</keyword>
<feature type="compositionally biased region" description="Polar residues" evidence="1">
    <location>
        <begin position="920"/>
        <end position="932"/>
    </location>
</feature>
<feature type="region of interest" description="Disordered" evidence="1">
    <location>
        <begin position="1"/>
        <end position="109"/>
    </location>
</feature>
<evidence type="ECO:0000256" key="1">
    <source>
        <dbReference type="SAM" id="MobiDB-lite"/>
    </source>
</evidence>
<feature type="compositionally biased region" description="Basic and acidic residues" evidence="1">
    <location>
        <begin position="715"/>
        <end position="724"/>
    </location>
</feature>
<feature type="region of interest" description="Disordered" evidence="1">
    <location>
        <begin position="316"/>
        <end position="335"/>
    </location>
</feature>
<name>A0AA40DHQ3_9PEZI</name>
<dbReference type="EMBL" id="JAUIRO010000008">
    <property type="protein sequence ID" value="KAK0703984.1"/>
    <property type="molecule type" value="Genomic_DNA"/>
</dbReference>
<sequence>MLPALQKPTGRAVGGVSPATPESVGDDAAKTDASPASTSTSSDNIPDSPTLGVRGKANGGGKTGSGDANGLPGLPSHGQAAGASPPFTLPQGSSPIRTSSLKRTPKVGSNVRTLYHDVAGIHPLLRDGNTSGIGSSQRRPEPLIWRAGTRNKEGEGGNVGNAAVKGTGTLSPEEARDALFMSNVFASDTPPESPESPEQSKKADYRDVFRMVRSRSGFGPAMETISEGSNETESHHDDVPPPPIPLRSARNLASITQPRKVAATSEQPSEPRGSRGPSSHEPSHVSQLPPEDCFSFEASFKMIDNYLRVAEAAEHGEGSLSKAPPSPTKRMPRQSSIASIASVLSLSSAKTPSSKSSLGAGERLQQDLNFARGFPSTPILPPIERTDFDSFTLFTNPSLQPPPIDGSVASSKTASCGEPRPPRLPRILDSQFGTGLGLSFGGELSSALPTSTIVKEKTIQELVDEQRIDDDDSGYVTGRSRLERDMGFSKEQSAQCIELIHHWHRKERSFTQIITAFSCDPRTEKSAKFPPSVRQRFSRLLAPFLAFSFEIQYYCVRYIDEYQTKKRPQRPEWKEDRCDTIGSEMIRSFREEFRGLGSSSERICDCHIGCICPKACSSRDGGEPPKPLTPPSSTFSQQLQTRSDGDDNEPALLQLRGKPDDLPKCSRIDLSPTTFWQNEREKWVKGKEVQEIPPWERDQHEESYPRYRKGQSSRGKNEKKEQKETQQNTIHCPRLPAIIDYPSTTSFGSKITSTSKPEAVREAMVKFCRQVWLKPGIPLTGPHEMVFRALSLVIEALDCLEQFMAEMVYRYQVTESPAEYSASARRRAMRRFYCEMLPQAGDRVWGVISILEEQTALIAEVLDRSTPTTVSSMLTAENERWQGRRPSWTRASAAKAFMSGGVPATGIVNVSLRTSRDGTTESSPSDDGAQSATMPLLARSSSAGSDTSSQGRPKRHQLWQQLEVACAKAEFRVLEKLHRFPMLDDATYWGFERLECQLQRLCVHNGQDGAGESCALRYSVIGLVQQILDRHGDRRHRRRDRPISYPATYPFTRLLFRWPRLLRSGRSNAVVSERADDGCKGIPDCKGTPGCKGIPDWVTRVWSYEGKRREKGKIES</sequence>
<evidence type="ECO:0000313" key="3">
    <source>
        <dbReference type="Proteomes" id="UP001172101"/>
    </source>
</evidence>
<dbReference type="RefSeq" id="XP_060290843.1">
    <property type="nucleotide sequence ID" value="XM_060440653.1"/>
</dbReference>
<feature type="compositionally biased region" description="Polar residues" evidence="1">
    <location>
        <begin position="631"/>
        <end position="642"/>
    </location>
</feature>
<feature type="region of interest" description="Disordered" evidence="1">
    <location>
        <begin position="621"/>
        <end position="668"/>
    </location>
</feature>
<evidence type="ECO:0000313" key="2">
    <source>
        <dbReference type="EMBL" id="KAK0703984.1"/>
    </source>
</evidence>
<feature type="region of interest" description="Disordered" evidence="1">
    <location>
        <begin position="694"/>
        <end position="728"/>
    </location>
</feature>
<feature type="compositionally biased region" description="Basic and acidic residues" evidence="1">
    <location>
        <begin position="198"/>
        <end position="210"/>
    </location>
</feature>
<proteinExistence type="predicted"/>
<reference evidence="2" key="1">
    <citation type="submission" date="2023-06" db="EMBL/GenBank/DDBJ databases">
        <title>Genome-scale phylogeny and comparative genomics of the fungal order Sordariales.</title>
        <authorList>
            <consortium name="Lawrence Berkeley National Laboratory"/>
            <person name="Hensen N."/>
            <person name="Bonometti L."/>
            <person name="Westerberg I."/>
            <person name="Brannstrom I.O."/>
            <person name="Guillou S."/>
            <person name="Cros-Aarteil S."/>
            <person name="Calhoun S."/>
            <person name="Haridas S."/>
            <person name="Kuo A."/>
            <person name="Mondo S."/>
            <person name="Pangilinan J."/>
            <person name="Riley R."/>
            <person name="LaButti K."/>
            <person name="Andreopoulos B."/>
            <person name="Lipzen A."/>
            <person name="Chen C."/>
            <person name="Yanf M."/>
            <person name="Daum C."/>
            <person name="Ng V."/>
            <person name="Clum A."/>
            <person name="Steindorff A."/>
            <person name="Ohm R."/>
            <person name="Martin F."/>
            <person name="Silar P."/>
            <person name="Natvig D."/>
            <person name="Lalanne C."/>
            <person name="Gautier V."/>
            <person name="Ament-velasquez S.L."/>
            <person name="Kruys A."/>
            <person name="Hutchinson M.I."/>
            <person name="Powell A.J."/>
            <person name="Barry K."/>
            <person name="Miller A.N."/>
            <person name="Grigoriev I.V."/>
            <person name="Debuchy R."/>
            <person name="Gladieux P."/>
            <person name="Thoren M.H."/>
            <person name="Johannesson H."/>
        </authorList>
    </citation>
    <scope>NUCLEOTIDE SEQUENCE</scope>
    <source>
        <strain evidence="2">SMH2392-1A</strain>
    </source>
</reference>
<feature type="compositionally biased region" description="Basic and acidic residues" evidence="1">
    <location>
        <begin position="694"/>
        <end position="705"/>
    </location>
</feature>
<feature type="region of interest" description="Disordered" evidence="1">
    <location>
        <begin position="908"/>
        <end position="932"/>
    </location>
</feature>
<dbReference type="GeneID" id="85323923"/>